<evidence type="ECO:0000313" key="2">
    <source>
        <dbReference type="EMBL" id="CAG6398715.1"/>
    </source>
</evidence>
<keyword evidence="1" id="KW-0472">Membrane</keyword>
<accession>A0A9W4DW34</accession>
<keyword evidence="1" id="KW-1133">Transmembrane helix</keyword>
<feature type="transmembrane region" description="Helical" evidence="1">
    <location>
        <begin position="180"/>
        <end position="199"/>
    </location>
</feature>
<dbReference type="Proteomes" id="UP001152519">
    <property type="component" value="Unassembled WGS sequence"/>
</dbReference>
<evidence type="ECO:0000313" key="3">
    <source>
        <dbReference type="Proteomes" id="UP001152519"/>
    </source>
</evidence>
<dbReference type="NCBIfam" id="TIGR04222">
    <property type="entry name" value="near_uncomplex"/>
    <property type="match status" value="1"/>
</dbReference>
<protein>
    <recommendedName>
        <fullName evidence="4">TIGR04222 domain-containing membrane protein</fullName>
    </recommendedName>
</protein>
<name>A0A9W4DW34_9ACTN</name>
<keyword evidence="1" id="KW-0812">Transmembrane</keyword>
<gene>
    <name evidence="2" type="ORF">SCOCK_740021</name>
</gene>
<evidence type="ECO:0000256" key="1">
    <source>
        <dbReference type="SAM" id="Phobius"/>
    </source>
</evidence>
<reference evidence="2" key="1">
    <citation type="submission" date="2021-05" db="EMBL/GenBank/DDBJ databases">
        <authorList>
            <person name="Arsene-Ploetze F."/>
        </authorList>
    </citation>
    <scope>NUCLEOTIDE SEQUENCE</scope>
    <source>
        <strain evidence="2">DSM 42138</strain>
    </source>
</reference>
<evidence type="ECO:0008006" key="4">
    <source>
        <dbReference type="Google" id="ProtNLM"/>
    </source>
</evidence>
<sequence length="303" mass="29631">MVNMSQPWGMSGPEFLAAYAAAFAAAGIATAALRAGFRKRQDTDPTAGTGPADVYTLAVVGGGTARVVDTAVQALIESGRLRAGRDHRITACGTPTAHEPVQQAVLGCFDRERGLDISAARARGADSEPVRQVARSAVARGLLLGPGSHRAAVTAALPLLAVLCVGVARLVNGVRLGRPVGLLVLALLVSGVITVVAAAKAPHRTLAGDRLLERARQGGAPDPGLFGRYVDAYAPAGGDGLPVPAAVLGVAVLGAAGVADPDLRQALYGGLSGSSGSSDSAGSGGGCGGGGGGCGGGCGGCGG</sequence>
<organism evidence="2 3">
    <name type="scientific">Actinacidiphila cocklensis</name>
    <dbReference type="NCBI Taxonomy" id="887465"/>
    <lineage>
        <taxon>Bacteria</taxon>
        <taxon>Bacillati</taxon>
        <taxon>Actinomycetota</taxon>
        <taxon>Actinomycetes</taxon>
        <taxon>Kitasatosporales</taxon>
        <taxon>Streptomycetaceae</taxon>
        <taxon>Actinacidiphila</taxon>
    </lineage>
</organism>
<dbReference type="AlphaFoldDB" id="A0A9W4DW34"/>
<feature type="transmembrane region" description="Helical" evidence="1">
    <location>
        <begin position="150"/>
        <end position="168"/>
    </location>
</feature>
<dbReference type="EMBL" id="CAJSLV010000108">
    <property type="protein sequence ID" value="CAG6398715.1"/>
    <property type="molecule type" value="Genomic_DNA"/>
</dbReference>
<dbReference type="InterPro" id="IPR026467">
    <property type="entry name" value="Ser/Gly_Cys_C_dom"/>
</dbReference>
<keyword evidence="3" id="KW-1185">Reference proteome</keyword>
<comment type="caution">
    <text evidence="2">The sequence shown here is derived from an EMBL/GenBank/DDBJ whole genome shotgun (WGS) entry which is preliminary data.</text>
</comment>
<feature type="transmembrane region" description="Helical" evidence="1">
    <location>
        <begin position="15"/>
        <end position="33"/>
    </location>
</feature>
<proteinExistence type="predicted"/>